<dbReference type="Proteomes" id="UP000297975">
    <property type="component" value="Unassembled WGS sequence"/>
</dbReference>
<evidence type="ECO:0000313" key="3">
    <source>
        <dbReference type="Proteomes" id="UP000297975"/>
    </source>
</evidence>
<gene>
    <name evidence="2" type="ORF">E3U55_08470</name>
</gene>
<keyword evidence="3" id="KW-1185">Reference proteome</keyword>
<protein>
    <submittedName>
        <fullName evidence="2">DUF3888 domain-containing protein</fullName>
    </submittedName>
</protein>
<evidence type="ECO:0000313" key="2">
    <source>
        <dbReference type="EMBL" id="TFB21340.1"/>
    </source>
</evidence>
<name>A0A4Y8IK19_9BACI</name>
<dbReference type="InterPro" id="IPR024984">
    <property type="entry name" value="DUF3888"/>
</dbReference>
<keyword evidence="1" id="KW-0732">Signal</keyword>
<dbReference type="RefSeq" id="WP_134340005.1">
    <property type="nucleotide sequence ID" value="NZ_SOPW01000008.1"/>
</dbReference>
<reference evidence="2 3" key="1">
    <citation type="submission" date="2019-03" db="EMBL/GenBank/DDBJ databases">
        <authorList>
            <person name="He R.-H."/>
        </authorList>
    </citation>
    <scope>NUCLEOTIDE SEQUENCE [LARGE SCALE GENOMIC DNA]</scope>
    <source>
        <strain evidence="3">SH 714</strain>
    </source>
</reference>
<feature type="chain" id="PRO_5021483684" evidence="1">
    <location>
        <begin position="22"/>
        <end position="114"/>
    </location>
</feature>
<organism evidence="2 3">
    <name type="scientific">Filobacillus milosensis</name>
    <dbReference type="NCBI Taxonomy" id="94137"/>
    <lineage>
        <taxon>Bacteria</taxon>
        <taxon>Bacillati</taxon>
        <taxon>Bacillota</taxon>
        <taxon>Bacilli</taxon>
        <taxon>Bacillales</taxon>
        <taxon>Bacillaceae</taxon>
        <taxon>Filobacillus</taxon>
    </lineage>
</organism>
<accession>A0A4Y8IK19</accession>
<proteinExistence type="predicted"/>
<dbReference type="OrthoDB" id="1937736at2"/>
<dbReference type="EMBL" id="SOPW01000008">
    <property type="protein sequence ID" value="TFB21340.1"/>
    <property type="molecule type" value="Genomic_DNA"/>
</dbReference>
<comment type="caution">
    <text evidence="2">The sequence shown here is derived from an EMBL/GenBank/DDBJ whole genome shotgun (WGS) entry which is preliminary data.</text>
</comment>
<dbReference type="Pfam" id="PF13027">
    <property type="entry name" value="DUF3888"/>
    <property type="match status" value="1"/>
</dbReference>
<sequence length="114" mass="12969">MKKMIGSLLVVSLLSFGTIQAETNKVHEAIVIELLTPTIEEAIEKFYGMTRQYDQEELVEIKSPKECDSCYEAVIDIRTYIGAQEPPYGMDRLVLDIRGGDVTVIDYQHEEVKK</sequence>
<evidence type="ECO:0000256" key="1">
    <source>
        <dbReference type="SAM" id="SignalP"/>
    </source>
</evidence>
<feature type="signal peptide" evidence="1">
    <location>
        <begin position="1"/>
        <end position="21"/>
    </location>
</feature>
<dbReference type="AlphaFoldDB" id="A0A4Y8IK19"/>